<gene>
    <name evidence="1" type="ORF">SAMN05444003_2519</name>
</gene>
<reference evidence="1 2" key="1">
    <citation type="submission" date="2016-11" db="EMBL/GenBank/DDBJ databases">
        <authorList>
            <person name="Jaros S."/>
            <person name="Januszkiewicz K."/>
            <person name="Wedrychowicz H."/>
        </authorList>
    </citation>
    <scope>NUCLEOTIDE SEQUENCE [LARGE SCALE GENOMIC DNA]</scope>
    <source>
        <strain evidence="1 2">DSM 28715</strain>
    </source>
</reference>
<accession>A0A1M5RD13</accession>
<dbReference type="SUPFAM" id="SSF51182">
    <property type="entry name" value="RmlC-like cupins"/>
    <property type="match status" value="1"/>
</dbReference>
<dbReference type="Proteomes" id="UP000184074">
    <property type="component" value="Unassembled WGS sequence"/>
</dbReference>
<proteinExistence type="predicted"/>
<keyword evidence="2" id="KW-1185">Reference proteome</keyword>
<sequence>MISIAIALRDHFAESGIDAVRSIASKWPRSSVVAVAETPATLPVTGWLNDASQGPAINDLRDIASALHWQQTYTATDIGAPFLERYGWTMLVGPDAPIKSDAILAGILILGPDIEYPVHRHSAEEAYVILSGTASWSIGNSDWHQKSAGEVIHNPPWQPHGMCTDCGEPLVLGFLWNAGAVEKSQID</sequence>
<dbReference type="EMBL" id="FQXB01000004">
    <property type="protein sequence ID" value="SHH24184.1"/>
    <property type="molecule type" value="Genomic_DNA"/>
</dbReference>
<keyword evidence="1" id="KW-0456">Lyase</keyword>
<dbReference type="Gene3D" id="2.60.120.10">
    <property type="entry name" value="Jelly Rolls"/>
    <property type="match status" value="1"/>
</dbReference>
<name>A0A1M5RD13_9RHOB</name>
<evidence type="ECO:0000313" key="1">
    <source>
        <dbReference type="EMBL" id="SHH24184.1"/>
    </source>
</evidence>
<dbReference type="Pfam" id="PF16867">
    <property type="entry name" value="DMSP_lyase"/>
    <property type="match status" value="1"/>
</dbReference>
<organism evidence="1 2">
    <name type="scientific">Cognatiyoonia sediminum</name>
    <dbReference type="NCBI Taxonomy" id="1508389"/>
    <lineage>
        <taxon>Bacteria</taxon>
        <taxon>Pseudomonadati</taxon>
        <taxon>Pseudomonadota</taxon>
        <taxon>Alphaproteobacteria</taxon>
        <taxon>Rhodobacterales</taxon>
        <taxon>Paracoccaceae</taxon>
        <taxon>Cognatiyoonia</taxon>
    </lineage>
</organism>
<dbReference type="InterPro" id="IPR014710">
    <property type="entry name" value="RmlC-like_jellyroll"/>
</dbReference>
<dbReference type="InterPro" id="IPR031723">
    <property type="entry name" value="DMSP_lyase"/>
</dbReference>
<dbReference type="GO" id="GO:0047869">
    <property type="term" value="F:dimethylpropiothetin dethiomethylase activity"/>
    <property type="evidence" value="ECO:0007669"/>
    <property type="project" value="InterPro"/>
</dbReference>
<dbReference type="InterPro" id="IPR011051">
    <property type="entry name" value="RmlC_Cupin_sf"/>
</dbReference>
<protein>
    <submittedName>
        <fullName evidence="1">Dimethlysulfonioproprionate lyase</fullName>
    </submittedName>
</protein>
<dbReference type="STRING" id="1508389.SAMN05444003_2519"/>
<dbReference type="AlphaFoldDB" id="A0A1M5RD13"/>
<evidence type="ECO:0000313" key="2">
    <source>
        <dbReference type="Proteomes" id="UP000184074"/>
    </source>
</evidence>